<dbReference type="EMBL" id="CM046113">
    <property type="protein sequence ID" value="KAI8420826.1"/>
    <property type="molecule type" value="Genomic_DNA"/>
</dbReference>
<proteinExistence type="predicted"/>
<reference evidence="1 2" key="1">
    <citation type="journal article" date="2022" name="Genome Biol. Evol.">
        <title>The Spruce Budworm Genome: Reconstructing the Evolutionary History of Antifreeze Proteins.</title>
        <authorList>
            <person name="Beliveau C."/>
            <person name="Gagne P."/>
            <person name="Picq S."/>
            <person name="Vernygora O."/>
            <person name="Keeling C.I."/>
            <person name="Pinkney K."/>
            <person name="Doucet D."/>
            <person name="Wen F."/>
            <person name="Johnston J.S."/>
            <person name="Maaroufi H."/>
            <person name="Boyle B."/>
            <person name="Laroche J."/>
            <person name="Dewar K."/>
            <person name="Juretic N."/>
            <person name="Blackburn G."/>
            <person name="Nisole A."/>
            <person name="Brunet B."/>
            <person name="Brandao M."/>
            <person name="Lumley L."/>
            <person name="Duan J."/>
            <person name="Quan G."/>
            <person name="Lucarotti C.J."/>
            <person name="Roe A.D."/>
            <person name="Sperling F.A.H."/>
            <person name="Levesque R.C."/>
            <person name="Cusson M."/>
        </authorList>
    </citation>
    <scope>NUCLEOTIDE SEQUENCE [LARGE SCALE GENOMIC DNA]</scope>
    <source>
        <strain evidence="1">Glfc:IPQL:Cfum</strain>
    </source>
</reference>
<evidence type="ECO:0000313" key="1">
    <source>
        <dbReference type="EMBL" id="KAI8420826.1"/>
    </source>
</evidence>
<protein>
    <submittedName>
        <fullName evidence="1">Uncharacterized protein</fullName>
    </submittedName>
</protein>
<comment type="caution">
    <text evidence="1">The sequence shown here is derived from an EMBL/GenBank/DDBJ whole genome shotgun (WGS) entry which is preliminary data.</text>
</comment>
<sequence>MYIYGDQTVPVPEDISFSKFMLDRLRAVKGNEICLENGQTREGLTYKEATQYAVNLSVALSKLGVRRGDVVAIGSKPFYITYPRLWQFCLQERHILHMMSLWGQVSPGELENVLLQHPAVLDVGVIGRPAPVVHEVPMAFVVKKPGSKVSEEDLIAFVASQVSPQMQLRGGVVLIRKYQEAKEVNFCAVS</sequence>
<name>A0ACC0J9R4_CHOFU</name>
<keyword evidence="2" id="KW-1185">Reference proteome</keyword>
<organism evidence="1 2">
    <name type="scientific">Choristoneura fumiferana</name>
    <name type="common">Spruce budworm moth</name>
    <name type="synonym">Archips fumiferana</name>
    <dbReference type="NCBI Taxonomy" id="7141"/>
    <lineage>
        <taxon>Eukaryota</taxon>
        <taxon>Metazoa</taxon>
        <taxon>Ecdysozoa</taxon>
        <taxon>Arthropoda</taxon>
        <taxon>Hexapoda</taxon>
        <taxon>Insecta</taxon>
        <taxon>Pterygota</taxon>
        <taxon>Neoptera</taxon>
        <taxon>Endopterygota</taxon>
        <taxon>Lepidoptera</taxon>
        <taxon>Glossata</taxon>
        <taxon>Ditrysia</taxon>
        <taxon>Tortricoidea</taxon>
        <taxon>Tortricidae</taxon>
        <taxon>Tortricinae</taxon>
        <taxon>Choristoneura</taxon>
    </lineage>
</organism>
<gene>
    <name evidence="1" type="ORF">MSG28_008027</name>
</gene>
<accession>A0ACC0J9R4</accession>
<evidence type="ECO:0000313" key="2">
    <source>
        <dbReference type="Proteomes" id="UP001064048"/>
    </source>
</evidence>
<dbReference type="Proteomes" id="UP001064048">
    <property type="component" value="Chromosome 13"/>
</dbReference>